<dbReference type="Gene3D" id="1.10.20.10">
    <property type="entry name" value="Histone, subunit A"/>
    <property type="match status" value="1"/>
</dbReference>
<dbReference type="Pfam" id="PF00808">
    <property type="entry name" value="CBFD_NFYB_HMF"/>
    <property type="match status" value="1"/>
</dbReference>
<comment type="function">
    <text evidence="8">Stimulates the transcription of various genes by recognizing and binding to a CCAAT motif in promoters.</text>
</comment>
<evidence type="ECO:0000259" key="10">
    <source>
        <dbReference type="Pfam" id="PF00808"/>
    </source>
</evidence>
<dbReference type="GO" id="GO:0000981">
    <property type="term" value="F:DNA-binding transcription factor activity, RNA polymerase II-specific"/>
    <property type="evidence" value="ECO:0007669"/>
    <property type="project" value="TreeGrafter"/>
</dbReference>
<dbReference type="GO" id="GO:0046982">
    <property type="term" value="F:protein heterodimerization activity"/>
    <property type="evidence" value="ECO:0007669"/>
    <property type="project" value="InterPro"/>
</dbReference>
<proteinExistence type="inferred from homology"/>
<comment type="similarity">
    <text evidence="7">Belongs to the NFYC/HAP5 subunit family.</text>
</comment>
<dbReference type="CDD" id="cd22908">
    <property type="entry name" value="HFD_NFYC-like"/>
    <property type="match status" value="1"/>
</dbReference>
<sequence length="416" mass="47561">MDFNSNSVSSSLLPNSMSIPSYPMSQYRQEDREVNNFNLPSNFNSNSIPPNLLSKSMSMPSYPMSQYHQEDRETKNFNLPLNFNANLVLPNLLSNSMLKPSYLMTQDHQEDREANNFNIPLNFNSNFISANLLPNSMSIPSYLMSQYRQDKEVRNFNLPLDFNNDSVSLNMVSNSVPAPFYPMHHYHKKNIEGSNFNLPKDVNSNSISPNLVSNFMLVPSYPMPQDRQDKEEEKLRSFWEKQLLNIQVAEAFKSQHKLPLARIRRVMKSDAAVQMISAETPMLMSKACEIFIQELTFRAWMRAEESNKRTMQPCDVAKAILQTDALHFLTEIVPNDLLHFHAFDAQQEENAGNIAQGSQAALPHTAGFMGNPMMNNMGSDLEARNQIIPQPNMMQPLQPPFMPLDQLPYNFHPKSA</sequence>
<protein>
    <submittedName>
        <fullName evidence="11">Nuclear transcription factor Y subunit C-3</fullName>
    </submittedName>
</protein>
<evidence type="ECO:0000256" key="9">
    <source>
        <dbReference type="SAM" id="MobiDB-lite"/>
    </source>
</evidence>
<dbReference type="STRING" id="157652.A0A371EGH2"/>
<accession>A0A371EGH2</accession>
<evidence type="ECO:0000313" key="12">
    <source>
        <dbReference type="Proteomes" id="UP000257109"/>
    </source>
</evidence>
<keyword evidence="4" id="KW-0804">Transcription</keyword>
<dbReference type="AlphaFoldDB" id="A0A371EGH2"/>
<feature type="domain" description="Transcription factor CBF/NF-Y/archaeal histone" evidence="10">
    <location>
        <begin position="257"/>
        <end position="320"/>
    </location>
</feature>
<comment type="subunit">
    <text evidence="6">Heterotrimeric transcription factor composed of three components, NF-YA, NF-YB and NF-YC. NF-YB and NF-YC must interact and dimerize for NF-YA association and DNA binding.</text>
</comment>
<dbReference type="InterPro" id="IPR009072">
    <property type="entry name" value="Histone-fold"/>
</dbReference>
<gene>
    <name evidence="11" type="primary">NFYC3</name>
    <name evidence="11" type="ORF">CR513_56226</name>
</gene>
<comment type="subcellular location">
    <subcellularLocation>
        <location evidence="1">Nucleus</location>
    </subcellularLocation>
</comment>
<keyword evidence="12" id="KW-1185">Reference proteome</keyword>
<evidence type="ECO:0000256" key="3">
    <source>
        <dbReference type="ARBA" id="ARBA00023125"/>
    </source>
</evidence>
<feature type="non-terminal residue" evidence="11">
    <location>
        <position position="1"/>
    </location>
</feature>
<dbReference type="GO" id="GO:0000978">
    <property type="term" value="F:RNA polymerase II cis-regulatory region sequence-specific DNA binding"/>
    <property type="evidence" value="ECO:0007669"/>
    <property type="project" value="TreeGrafter"/>
</dbReference>
<keyword evidence="5" id="KW-0539">Nucleus</keyword>
<dbReference type="OrthoDB" id="1435828at2759"/>
<dbReference type="InterPro" id="IPR003958">
    <property type="entry name" value="CBFA_NFYB_domain"/>
</dbReference>
<reference evidence="11" key="1">
    <citation type="submission" date="2018-05" db="EMBL/GenBank/DDBJ databases">
        <title>Draft genome of Mucuna pruriens seed.</title>
        <authorList>
            <person name="Nnadi N.E."/>
            <person name="Vos R."/>
            <person name="Hasami M.H."/>
            <person name="Devisetty U.K."/>
            <person name="Aguiy J.C."/>
        </authorList>
    </citation>
    <scope>NUCLEOTIDE SEQUENCE [LARGE SCALE GENOMIC DNA]</scope>
    <source>
        <strain evidence="11">JCA_2017</strain>
    </source>
</reference>
<evidence type="ECO:0000256" key="5">
    <source>
        <dbReference type="ARBA" id="ARBA00023242"/>
    </source>
</evidence>
<evidence type="ECO:0000313" key="11">
    <source>
        <dbReference type="EMBL" id="RDX65141.1"/>
    </source>
</evidence>
<dbReference type="InterPro" id="IPR050568">
    <property type="entry name" value="Transcr_DNA_Rep_Reg"/>
</dbReference>
<dbReference type="FunFam" id="1.10.20.10:FF:000062">
    <property type="entry name" value="Nuclear transcription factor Y subunit C"/>
    <property type="match status" value="1"/>
</dbReference>
<dbReference type="SUPFAM" id="SSF47113">
    <property type="entry name" value="Histone-fold"/>
    <property type="match status" value="1"/>
</dbReference>
<organism evidence="11 12">
    <name type="scientific">Mucuna pruriens</name>
    <name type="common">Velvet bean</name>
    <name type="synonym">Dolichos pruriens</name>
    <dbReference type="NCBI Taxonomy" id="157652"/>
    <lineage>
        <taxon>Eukaryota</taxon>
        <taxon>Viridiplantae</taxon>
        <taxon>Streptophyta</taxon>
        <taxon>Embryophyta</taxon>
        <taxon>Tracheophyta</taxon>
        <taxon>Spermatophyta</taxon>
        <taxon>Magnoliopsida</taxon>
        <taxon>eudicotyledons</taxon>
        <taxon>Gunneridae</taxon>
        <taxon>Pentapetalae</taxon>
        <taxon>rosids</taxon>
        <taxon>fabids</taxon>
        <taxon>Fabales</taxon>
        <taxon>Fabaceae</taxon>
        <taxon>Papilionoideae</taxon>
        <taxon>50 kb inversion clade</taxon>
        <taxon>NPAAA clade</taxon>
        <taxon>indigoferoid/millettioid clade</taxon>
        <taxon>Phaseoleae</taxon>
        <taxon>Mucuna</taxon>
    </lineage>
</organism>
<dbReference type="PANTHER" id="PTHR10252">
    <property type="entry name" value="HISTONE-LIKE TRANSCRIPTION FACTOR CCAAT-RELATED"/>
    <property type="match status" value="1"/>
</dbReference>
<keyword evidence="3" id="KW-0238">DNA-binding</keyword>
<dbReference type="PANTHER" id="PTHR10252:SF8">
    <property type="entry name" value="NUCLEAR TRANSCRIPTION FACTOR Y SUBUNIT GAMMA"/>
    <property type="match status" value="1"/>
</dbReference>
<evidence type="ECO:0000256" key="6">
    <source>
        <dbReference type="ARBA" id="ARBA00025911"/>
    </source>
</evidence>
<evidence type="ECO:0000256" key="1">
    <source>
        <dbReference type="ARBA" id="ARBA00004123"/>
    </source>
</evidence>
<keyword evidence="2" id="KW-0805">Transcription regulation</keyword>
<feature type="compositionally biased region" description="Low complexity" evidence="9">
    <location>
        <begin position="1"/>
        <end position="21"/>
    </location>
</feature>
<dbReference type="GO" id="GO:0005634">
    <property type="term" value="C:nucleus"/>
    <property type="evidence" value="ECO:0007669"/>
    <property type="project" value="UniProtKB-SubCell"/>
</dbReference>
<comment type="caution">
    <text evidence="11">The sequence shown here is derived from an EMBL/GenBank/DDBJ whole genome shotgun (WGS) entry which is preliminary data.</text>
</comment>
<name>A0A371EGH2_MUCPR</name>
<evidence type="ECO:0000256" key="4">
    <source>
        <dbReference type="ARBA" id="ARBA00023163"/>
    </source>
</evidence>
<dbReference type="EMBL" id="QJKJ01014043">
    <property type="protein sequence ID" value="RDX65141.1"/>
    <property type="molecule type" value="Genomic_DNA"/>
</dbReference>
<feature type="region of interest" description="Disordered" evidence="9">
    <location>
        <begin position="1"/>
        <end position="23"/>
    </location>
</feature>
<dbReference type="Proteomes" id="UP000257109">
    <property type="component" value="Unassembled WGS sequence"/>
</dbReference>
<evidence type="ECO:0000256" key="2">
    <source>
        <dbReference type="ARBA" id="ARBA00023015"/>
    </source>
</evidence>
<evidence type="ECO:0000256" key="7">
    <source>
        <dbReference type="ARBA" id="ARBA00038129"/>
    </source>
</evidence>
<evidence type="ECO:0000256" key="8">
    <source>
        <dbReference type="ARBA" id="ARBA00059992"/>
    </source>
</evidence>